<keyword evidence="3" id="KW-0238">DNA-binding</keyword>
<sequence length="216" mass="24694">MINIAIAEDQVLFRKGIISLLEAITDLRVVLECTDGEDLLQQLDTCQDTIHVALIDINMPVLNGLETMKIMREKYPVTRNIILTIHEEERYIQAMVEAGANAYLAKNADFSEVEKAIRAVVANDYYFNEQTIKAMHHFMHGKKQKVVLGEMDITRREREVLELICQENTSLEISQKLFISESTVNGHRNNLLLKIGCKNTAGLVLFAIRHHIYKLN</sequence>
<dbReference type="SUPFAM" id="SSF46894">
    <property type="entry name" value="C-terminal effector domain of the bipartite response regulators"/>
    <property type="match status" value="1"/>
</dbReference>
<evidence type="ECO:0000313" key="9">
    <source>
        <dbReference type="Proteomes" id="UP000316008"/>
    </source>
</evidence>
<dbReference type="PRINTS" id="PR00038">
    <property type="entry name" value="HTHLUXR"/>
</dbReference>
<gene>
    <name evidence="8" type="ORF">FO442_13540</name>
</gene>
<dbReference type="PROSITE" id="PS50110">
    <property type="entry name" value="RESPONSE_REGULATORY"/>
    <property type="match status" value="1"/>
</dbReference>
<evidence type="ECO:0000259" key="7">
    <source>
        <dbReference type="PROSITE" id="PS50110"/>
    </source>
</evidence>
<keyword evidence="9" id="KW-1185">Reference proteome</keyword>
<keyword evidence="4" id="KW-0804">Transcription</keyword>
<comment type="caution">
    <text evidence="8">The sequence shown here is derived from an EMBL/GenBank/DDBJ whole genome shotgun (WGS) entry which is preliminary data.</text>
</comment>
<evidence type="ECO:0000256" key="3">
    <source>
        <dbReference type="ARBA" id="ARBA00023125"/>
    </source>
</evidence>
<dbReference type="InterPro" id="IPR000792">
    <property type="entry name" value="Tscrpt_reg_LuxR_C"/>
</dbReference>
<dbReference type="InterPro" id="IPR058245">
    <property type="entry name" value="NreC/VraR/RcsB-like_REC"/>
</dbReference>
<evidence type="ECO:0000256" key="2">
    <source>
        <dbReference type="ARBA" id="ARBA00023015"/>
    </source>
</evidence>
<dbReference type="InterPro" id="IPR011006">
    <property type="entry name" value="CheY-like_superfamily"/>
</dbReference>
<dbReference type="SMART" id="SM00421">
    <property type="entry name" value="HTH_LUXR"/>
    <property type="match status" value="1"/>
</dbReference>
<evidence type="ECO:0000256" key="4">
    <source>
        <dbReference type="ARBA" id="ARBA00023163"/>
    </source>
</evidence>
<organism evidence="8 9">
    <name type="scientific">Fluviicola chungangensis</name>
    <dbReference type="NCBI Taxonomy" id="2597671"/>
    <lineage>
        <taxon>Bacteria</taxon>
        <taxon>Pseudomonadati</taxon>
        <taxon>Bacteroidota</taxon>
        <taxon>Flavobacteriia</taxon>
        <taxon>Flavobacteriales</taxon>
        <taxon>Crocinitomicaceae</taxon>
        <taxon>Fluviicola</taxon>
    </lineage>
</organism>
<dbReference type="SMART" id="SM00448">
    <property type="entry name" value="REC"/>
    <property type="match status" value="1"/>
</dbReference>
<evidence type="ECO:0000313" key="8">
    <source>
        <dbReference type="EMBL" id="TSJ42103.1"/>
    </source>
</evidence>
<dbReference type="Proteomes" id="UP000316008">
    <property type="component" value="Unassembled WGS sequence"/>
</dbReference>
<reference evidence="8 9" key="1">
    <citation type="submission" date="2019-07" db="EMBL/GenBank/DDBJ databases">
        <authorList>
            <person name="Huq M.A."/>
        </authorList>
    </citation>
    <scope>NUCLEOTIDE SEQUENCE [LARGE SCALE GENOMIC DNA]</scope>
    <source>
        <strain evidence="8 9">MAH-3</strain>
    </source>
</reference>
<protein>
    <submittedName>
        <fullName evidence="8">Response regulator transcription factor</fullName>
    </submittedName>
</protein>
<dbReference type="InterPro" id="IPR001789">
    <property type="entry name" value="Sig_transdc_resp-reg_receiver"/>
</dbReference>
<dbReference type="CDD" id="cd06170">
    <property type="entry name" value="LuxR_C_like"/>
    <property type="match status" value="1"/>
</dbReference>
<dbReference type="GO" id="GO:0000160">
    <property type="term" value="P:phosphorelay signal transduction system"/>
    <property type="evidence" value="ECO:0007669"/>
    <property type="project" value="InterPro"/>
</dbReference>
<proteinExistence type="predicted"/>
<keyword evidence="2" id="KW-0805">Transcription regulation</keyword>
<dbReference type="CDD" id="cd17535">
    <property type="entry name" value="REC_NarL-like"/>
    <property type="match status" value="1"/>
</dbReference>
<feature type="domain" description="Response regulatory" evidence="7">
    <location>
        <begin position="3"/>
        <end position="121"/>
    </location>
</feature>
<evidence type="ECO:0000256" key="5">
    <source>
        <dbReference type="PROSITE-ProRule" id="PRU00169"/>
    </source>
</evidence>
<dbReference type="RefSeq" id="WP_144333734.1">
    <property type="nucleotide sequence ID" value="NZ_VLPL01000006.1"/>
</dbReference>
<dbReference type="SUPFAM" id="SSF52172">
    <property type="entry name" value="CheY-like"/>
    <property type="match status" value="1"/>
</dbReference>
<dbReference type="OrthoDB" id="9797341at2"/>
<dbReference type="Gene3D" id="3.40.50.2300">
    <property type="match status" value="1"/>
</dbReference>
<dbReference type="AlphaFoldDB" id="A0A556MQ88"/>
<evidence type="ECO:0000259" key="6">
    <source>
        <dbReference type="PROSITE" id="PS50043"/>
    </source>
</evidence>
<accession>A0A556MQ88</accession>
<name>A0A556MQ88_9FLAO</name>
<dbReference type="EMBL" id="VLPL01000006">
    <property type="protein sequence ID" value="TSJ42103.1"/>
    <property type="molecule type" value="Genomic_DNA"/>
</dbReference>
<dbReference type="Pfam" id="PF00072">
    <property type="entry name" value="Response_reg"/>
    <property type="match status" value="1"/>
</dbReference>
<dbReference type="PROSITE" id="PS50043">
    <property type="entry name" value="HTH_LUXR_2"/>
    <property type="match status" value="1"/>
</dbReference>
<dbReference type="InterPro" id="IPR016032">
    <property type="entry name" value="Sig_transdc_resp-reg_C-effctor"/>
</dbReference>
<dbReference type="Pfam" id="PF00196">
    <property type="entry name" value="GerE"/>
    <property type="match status" value="1"/>
</dbReference>
<dbReference type="InterPro" id="IPR039420">
    <property type="entry name" value="WalR-like"/>
</dbReference>
<dbReference type="PANTHER" id="PTHR43214">
    <property type="entry name" value="TWO-COMPONENT RESPONSE REGULATOR"/>
    <property type="match status" value="1"/>
</dbReference>
<dbReference type="GO" id="GO:0003677">
    <property type="term" value="F:DNA binding"/>
    <property type="evidence" value="ECO:0007669"/>
    <property type="project" value="UniProtKB-KW"/>
</dbReference>
<evidence type="ECO:0000256" key="1">
    <source>
        <dbReference type="ARBA" id="ARBA00022553"/>
    </source>
</evidence>
<feature type="domain" description="HTH luxR-type" evidence="6">
    <location>
        <begin position="146"/>
        <end position="211"/>
    </location>
</feature>
<dbReference type="PANTHER" id="PTHR43214:SF41">
    <property type="entry name" value="NITRATE_NITRITE RESPONSE REGULATOR PROTEIN NARP"/>
    <property type="match status" value="1"/>
</dbReference>
<keyword evidence="1 5" id="KW-0597">Phosphoprotein</keyword>
<dbReference type="GO" id="GO:0006355">
    <property type="term" value="P:regulation of DNA-templated transcription"/>
    <property type="evidence" value="ECO:0007669"/>
    <property type="project" value="InterPro"/>
</dbReference>
<feature type="modified residue" description="4-aspartylphosphate" evidence="5">
    <location>
        <position position="56"/>
    </location>
</feature>